<dbReference type="Gene3D" id="2.40.110.20">
    <property type="match status" value="1"/>
</dbReference>
<dbReference type="InterPro" id="IPR053998">
    <property type="entry name" value="ACDH-11_C"/>
</dbReference>
<accession>A0A6P4YBV3</accession>
<feature type="domain" description="Acyl-CoA dehydrogenase/oxidase C-terminal" evidence="5">
    <location>
        <begin position="350"/>
        <end position="508"/>
    </location>
</feature>
<feature type="domain" description="Acyl-CoA oxidase/dehydrogenase middle" evidence="6">
    <location>
        <begin position="236"/>
        <end position="339"/>
    </location>
</feature>
<proteinExistence type="inferred from homology"/>
<evidence type="ECO:0000259" key="5">
    <source>
        <dbReference type="Pfam" id="PF00441"/>
    </source>
</evidence>
<dbReference type="RefSeq" id="XP_019621908.1">
    <property type="nucleotide sequence ID" value="XM_019766349.1"/>
</dbReference>
<dbReference type="InterPro" id="IPR041504">
    <property type="entry name" value="AidB_N"/>
</dbReference>
<evidence type="ECO:0000256" key="4">
    <source>
        <dbReference type="RuleBase" id="RU362125"/>
    </source>
</evidence>
<dbReference type="GeneID" id="109468102"/>
<dbReference type="SUPFAM" id="SSF47203">
    <property type="entry name" value="Acyl-CoA dehydrogenase C-terminal domain-like"/>
    <property type="match status" value="1"/>
</dbReference>
<evidence type="ECO:0000313" key="10">
    <source>
        <dbReference type="RefSeq" id="XP_019621908.1"/>
    </source>
</evidence>
<dbReference type="Proteomes" id="UP000515135">
    <property type="component" value="Unplaced"/>
</dbReference>
<dbReference type="InterPro" id="IPR036250">
    <property type="entry name" value="AcylCo_DH-like_C"/>
</dbReference>
<evidence type="ECO:0000256" key="1">
    <source>
        <dbReference type="ARBA" id="ARBA00009347"/>
    </source>
</evidence>
<sequence>MIFRCPPSLKMLRLQQSGFLLRCCPPKTTTAVFSVRDKSVWAEEAGHPSDRNVDLQSKIPFARAKVGPFFQDKPRLTNMYLEDVTLKAYLKRIMPEEVLQAITPDLERFGRRVATDIGVLGRECELNPPYLTQYDAWGRRTDEVVTCQAWRTLHDISAEEGIIAIPYEREFGQWSRLYQVAKLHMFNPASGLYSCPLAMTDGATKVAELSGDSLLLERAYPHLVSRNPADFWTSGQWMTERRGGSDVANGTETIAVPQEDGTHRLYGYKWFSSATDADMTLTLARVMDNTGEVVQGTRGLSLFYLETRDSSGQLNNIQVQRLKNKLGTRQLPTGELLLDGTVAHKVSDEGRGVAAIADMLTITRIHNSLMASGCMRRLLNLARDYSTRRRVFGKLICEHPLHMQTLGRMETETRGATLLVLEVGRLLGLQDCQMASEQYQLMLRLLTPITKLYTAKQAVAVCSEGLESFGGQGYIEDTGLPTFLRDAQVLSIWEGTTNVLSHDVLRSLVKTKGAVLQAFYSDTAARLKQAVVKENLRPSCQAVELALHKTMAFAQKAASQEPAKLEVAARDLSYSLARTYIGALMLEHASWDQASPTDITAAVRWCQQDLCPVVTSDLAGCYGNEGMAQDTALVMEGYQGGASSP</sequence>
<evidence type="ECO:0000259" key="8">
    <source>
        <dbReference type="Pfam" id="PF22217"/>
    </source>
</evidence>
<evidence type="ECO:0000313" key="9">
    <source>
        <dbReference type="Proteomes" id="UP000515135"/>
    </source>
</evidence>
<dbReference type="InterPro" id="IPR009100">
    <property type="entry name" value="AcylCoA_DH/oxidase_NM_dom_sf"/>
</dbReference>
<dbReference type="Gene3D" id="6.10.250.600">
    <property type="match status" value="1"/>
</dbReference>
<dbReference type="Pfam" id="PF02770">
    <property type="entry name" value="Acyl-CoA_dh_M"/>
    <property type="match status" value="1"/>
</dbReference>
<dbReference type="InterPro" id="IPR006091">
    <property type="entry name" value="Acyl-CoA_Oxase/DH_mid-dom"/>
</dbReference>
<dbReference type="PANTHER" id="PTHR42707:SF2">
    <property type="entry name" value="ACD11 DEHYDROGENASE"/>
    <property type="match status" value="1"/>
</dbReference>
<dbReference type="Pfam" id="PF00441">
    <property type="entry name" value="Acyl-CoA_dh_1"/>
    <property type="match status" value="1"/>
</dbReference>
<dbReference type="OrthoDB" id="10251155at2759"/>
<evidence type="ECO:0000256" key="2">
    <source>
        <dbReference type="ARBA" id="ARBA00022630"/>
    </source>
</evidence>
<keyword evidence="2 4" id="KW-0285">Flavoprotein</keyword>
<dbReference type="Pfam" id="PF18158">
    <property type="entry name" value="AidB_N"/>
    <property type="match status" value="1"/>
</dbReference>
<dbReference type="SUPFAM" id="SSF56645">
    <property type="entry name" value="Acyl-CoA dehydrogenase NM domain-like"/>
    <property type="match status" value="1"/>
</dbReference>
<reference evidence="10" key="1">
    <citation type="submission" date="2025-08" db="UniProtKB">
        <authorList>
            <consortium name="RefSeq"/>
        </authorList>
    </citation>
    <scope>IDENTIFICATION</scope>
    <source>
        <tissue evidence="10">Gonad</tissue>
    </source>
</reference>
<dbReference type="Pfam" id="PF22217">
    <property type="entry name" value="ACDH-11_C"/>
    <property type="match status" value="1"/>
</dbReference>
<dbReference type="KEGG" id="bbel:109468102"/>
<keyword evidence="9" id="KW-1185">Reference proteome</keyword>
<feature type="domain" description="Acyl-CoA dehydrogenase 11-like C-terminal" evidence="8">
    <location>
        <begin position="515"/>
        <end position="635"/>
    </location>
</feature>
<dbReference type="InterPro" id="IPR009075">
    <property type="entry name" value="AcylCo_DH/oxidase_C"/>
</dbReference>
<comment type="cofactor">
    <cofactor evidence="4">
        <name>FAD</name>
        <dbReference type="ChEBI" id="CHEBI:57692"/>
    </cofactor>
</comment>
<name>A0A6P4YBV3_BRABE</name>
<dbReference type="GO" id="GO:0003995">
    <property type="term" value="F:acyl-CoA dehydrogenase activity"/>
    <property type="evidence" value="ECO:0007669"/>
    <property type="project" value="TreeGrafter"/>
</dbReference>
<evidence type="ECO:0000256" key="3">
    <source>
        <dbReference type="ARBA" id="ARBA00022827"/>
    </source>
</evidence>
<keyword evidence="4" id="KW-0560">Oxidoreductase</keyword>
<evidence type="ECO:0000259" key="7">
    <source>
        <dbReference type="Pfam" id="PF18158"/>
    </source>
</evidence>
<protein>
    <submittedName>
        <fullName evidence="10">Acyl-CoA dehydrogenase family member 11-like</fullName>
    </submittedName>
</protein>
<comment type="similarity">
    <text evidence="1 4">Belongs to the acyl-CoA dehydrogenase family.</text>
</comment>
<organism evidence="9 10">
    <name type="scientific">Branchiostoma belcheri</name>
    <name type="common">Amphioxus</name>
    <dbReference type="NCBI Taxonomy" id="7741"/>
    <lineage>
        <taxon>Eukaryota</taxon>
        <taxon>Metazoa</taxon>
        <taxon>Chordata</taxon>
        <taxon>Cephalochordata</taxon>
        <taxon>Leptocardii</taxon>
        <taxon>Amphioxiformes</taxon>
        <taxon>Branchiostomatidae</taxon>
        <taxon>Branchiostoma</taxon>
    </lineage>
</organism>
<keyword evidence="3 4" id="KW-0274">FAD</keyword>
<dbReference type="Gene3D" id="1.20.140.10">
    <property type="entry name" value="Butyryl-CoA Dehydrogenase, subunit A, domain 3"/>
    <property type="match status" value="1"/>
</dbReference>
<feature type="domain" description="Adaptive response protein AidB N-terminal" evidence="7">
    <location>
        <begin position="77"/>
        <end position="226"/>
    </location>
</feature>
<dbReference type="InterPro" id="IPR052904">
    <property type="entry name" value="Acyl-CoA_dehydrogenase-like"/>
</dbReference>
<dbReference type="PANTHER" id="PTHR42707">
    <property type="entry name" value="ACYL-COA DEHYDROGENASE"/>
    <property type="match status" value="1"/>
</dbReference>
<dbReference type="AlphaFoldDB" id="A0A6P4YBV3"/>
<gene>
    <name evidence="10" type="primary">LOC109468102</name>
</gene>
<evidence type="ECO:0000259" key="6">
    <source>
        <dbReference type="Pfam" id="PF02770"/>
    </source>
</evidence>